<gene>
    <name evidence="2" type="ORF">ICJ84_03780</name>
</gene>
<name>A0A8J6Q523_9FLAO</name>
<reference evidence="2" key="1">
    <citation type="journal article" date="2013" name="Int. J. Syst. Evol. Microbiol.">
        <title>Aestuariibaculum suncheonense gen. nov., sp. nov., a marine bacterium of the family Flavobacteriaceae isolated from a tidal flat and emended descriptions of the genera Gaetbulibacter and Tamlana.</title>
        <authorList>
            <person name="Jeong S.H."/>
            <person name="Park M.S."/>
            <person name="Jin H.M."/>
            <person name="Lee K."/>
            <person name="Park W."/>
            <person name="Jeon C.O."/>
        </authorList>
    </citation>
    <scope>NUCLEOTIDE SEQUENCE</scope>
    <source>
        <strain evidence="2">SC17</strain>
    </source>
</reference>
<comment type="caution">
    <text evidence="2">The sequence shown here is derived from an EMBL/GenBank/DDBJ whole genome shotgun (WGS) entry which is preliminary data.</text>
</comment>
<evidence type="ECO:0000259" key="1">
    <source>
        <dbReference type="Pfam" id="PF06902"/>
    </source>
</evidence>
<organism evidence="2 3">
    <name type="scientific">Aestuariibaculum suncheonense</name>
    <dbReference type="NCBI Taxonomy" id="1028745"/>
    <lineage>
        <taxon>Bacteria</taxon>
        <taxon>Pseudomonadati</taxon>
        <taxon>Bacteroidota</taxon>
        <taxon>Flavobacteriia</taxon>
        <taxon>Flavobacteriales</taxon>
        <taxon>Flavobacteriaceae</taxon>
    </lineage>
</organism>
<protein>
    <submittedName>
        <fullName evidence="2">(4Fe-4S)-binding protein</fullName>
    </submittedName>
</protein>
<proteinExistence type="predicted"/>
<dbReference type="Pfam" id="PF06902">
    <property type="entry name" value="Fer4_19"/>
    <property type="match status" value="1"/>
</dbReference>
<evidence type="ECO:0000313" key="2">
    <source>
        <dbReference type="EMBL" id="MBD0834547.1"/>
    </source>
</evidence>
<dbReference type="InterPro" id="IPR010693">
    <property type="entry name" value="Divergent_4Fe-4S_mono-cluster"/>
</dbReference>
<dbReference type="EMBL" id="JACVXC010000001">
    <property type="protein sequence ID" value="MBD0834547.1"/>
    <property type="molecule type" value="Genomic_DNA"/>
</dbReference>
<feature type="domain" description="Divergent 4Fe-4S mono-cluster" evidence="1">
    <location>
        <begin position="9"/>
        <end position="71"/>
    </location>
</feature>
<evidence type="ECO:0000313" key="3">
    <source>
        <dbReference type="Proteomes" id="UP000602057"/>
    </source>
</evidence>
<reference evidence="2" key="2">
    <citation type="submission" date="2020-09" db="EMBL/GenBank/DDBJ databases">
        <authorList>
            <person name="Wu Z."/>
        </authorList>
    </citation>
    <scope>NUCLEOTIDE SEQUENCE</scope>
    <source>
        <strain evidence="2">SC17</strain>
    </source>
</reference>
<sequence length="90" mass="10182">MKTEANIFSNSEVTVTYEPNVCIHSEKCIKELSDVFRTSIIPWIDLDASDAERIIKQVNRCPSGALKYQRKLSSIKKAEVKKKPVLETAV</sequence>
<accession>A0A8J6Q523</accession>
<keyword evidence="3" id="KW-1185">Reference proteome</keyword>
<dbReference type="Proteomes" id="UP000602057">
    <property type="component" value="Unassembled WGS sequence"/>
</dbReference>
<dbReference type="AlphaFoldDB" id="A0A8J6Q523"/>
<dbReference type="RefSeq" id="WP_188215015.1">
    <property type="nucleotide sequence ID" value="NZ_BAABGH010000004.1"/>
</dbReference>